<keyword evidence="2" id="KW-1185">Reference proteome</keyword>
<dbReference type="HOGENOM" id="CLU_1661081_0_0_1"/>
<sequence>MAKSYHDLDALLVFNFFAHRLCEALGSQFTATVDGKVGYTFECQIYAQSYSLELIDLCINRCRLLNHITTLKARHGSNHFPCHIYENEKVDLRLFSKLLVKSGFEKTAVTPACVVDDDINSLGFLQGSIRGTLDGVGLGTGMWAKIQFKDAKSVNSVCR</sequence>
<organism evidence="1 2">
    <name type="scientific">Leptosphaeria maculans (strain JN3 / isolate v23.1.3 / race Av1-4-5-6-7-8)</name>
    <name type="common">Blackleg fungus</name>
    <name type="synonym">Phoma lingam</name>
    <dbReference type="NCBI Taxonomy" id="985895"/>
    <lineage>
        <taxon>Eukaryota</taxon>
        <taxon>Fungi</taxon>
        <taxon>Dikarya</taxon>
        <taxon>Ascomycota</taxon>
        <taxon>Pezizomycotina</taxon>
        <taxon>Dothideomycetes</taxon>
        <taxon>Pleosporomycetidae</taxon>
        <taxon>Pleosporales</taxon>
        <taxon>Pleosporineae</taxon>
        <taxon>Leptosphaeriaceae</taxon>
        <taxon>Plenodomus</taxon>
        <taxon>Plenodomus lingam/Leptosphaeria maculans species complex</taxon>
    </lineage>
</organism>
<dbReference type="VEuPathDB" id="FungiDB:LEMA_P085320.1"/>
<dbReference type="InParanoid" id="E5A6P8"/>
<evidence type="ECO:0000313" key="1">
    <source>
        <dbReference type="EMBL" id="CBX99293.1"/>
    </source>
</evidence>
<protein>
    <submittedName>
        <fullName evidence="1">Uncharacterized protein</fullName>
    </submittedName>
</protein>
<gene>
    <name evidence="1" type="ORF">LEMA_P085320.1</name>
</gene>
<dbReference type="AlphaFoldDB" id="E5A6P8"/>
<dbReference type="EMBL" id="FP929135">
    <property type="protein sequence ID" value="CBX99293.1"/>
    <property type="molecule type" value="Genomic_DNA"/>
</dbReference>
<accession>E5A6P8</accession>
<evidence type="ECO:0000313" key="2">
    <source>
        <dbReference type="Proteomes" id="UP000002668"/>
    </source>
</evidence>
<name>E5A6P8_LEPMJ</name>
<proteinExistence type="predicted"/>
<reference evidence="2" key="1">
    <citation type="journal article" date="2011" name="Nat. Commun.">
        <title>Effector diversification within compartments of the Leptosphaeria maculans genome affected by Repeat-Induced Point mutations.</title>
        <authorList>
            <person name="Rouxel T."/>
            <person name="Grandaubert J."/>
            <person name="Hane J.K."/>
            <person name="Hoede C."/>
            <person name="van de Wouw A.P."/>
            <person name="Couloux A."/>
            <person name="Dominguez V."/>
            <person name="Anthouard V."/>
            <person name="Bally P."/>
            <person name="Bourras S."/>
            <person name="Cozijnsen A.J."/>
            <person name="Ciuffetti L.M."/>
            <person name="Degrave A."/>
            <person name="Dilmaghani A."/>
            <person name="Duret L."/>
            <person name="Fudal I."/>
            <person name="Goodwin S.B."/>
            <person name="Gout L."/>
            <person name="Glaser N."/>
            <person name="Linglin J."/>
            <person name="Kema G.H.J."/>
            <person name="Lapalu N."/>
            <person name="Lawrence C.B."/>
            <person name="May K."/>
            <person name="Meyer M."/>
            <person name="Ollivier B."/>
            <person name="Poulain J."/>
            <person name="Schoch C.L."/>
            <person name="Simon A."/>
            <person name="Spatafora J.W."/>
            <person name="Stachowiak A."/>
            <person name="Turgeon B.G."/>
            <person name="Tyler B.M."/>
            <person name="Vincent D."/>
            <person name="Weissenbach J."/>
            <person name="Amselem J."/>
            <person name="Quesneville H."/>
            <person name="Oliver R.P."/>
            <person name="Wincker P."/>
            <person name="Balesdent M.-H."/>
            <person name="Howlett B.J."/>
        </authorList>
    </citation>
    <scope>NUCLEOTIDE SEQUENCE [LARGE SCALE GENOMIC DNA]</scope>
    <source>
        <strain evidence="2">JN3 / isolate v23.1.3 / race Av1-4-5-6-7-8</strain>
    </source>
</reference>
<dbReference type="Proteomes" id="UP000002668">
    <property type="component" value="Genome"/>
</dbReference>